<gene>
    <name evidence="2" type="ORF">AUR66_18850</name>
</gene>
<keyword evidence="1" id="KW-0812">Transmembrane</keyword>
<evidence type="ECO:0000313" key="3">
    <source>
        <dbReference type="Proteomes" id="UP000053157"/>
    </source>
</evidence>
<organism evidence="2 3">
    <name type="scientific">Haloferax profundi</name>
    <dbReference type="NCBI Taxonomy" id="1544718"/>
    <lineage>
        <taxon>Archaea</taxon>
        <taxon>Methanobacteriati</taxon>
        <taxon>Methanobacteriota</taxon>
        <taxon>Stenosarchaea group</taxon>
        <taxon>Halobacteria</taxon>
        <taxon>Halobacteriales</taxon>
        <taxon>Haloferacaceae</taxon>
        <taxon>Haloferax</taxon>
    </lineage>
</organism>
<name>A0A0W1RP68_9EURY</name>
<evidence type="ECO:0000256" key="1">
    <source>
        <dbReference type="SAM" id="Phobius"/>
    </source>
</evidence>
<protein>
    <submittedName>
        <fullName evidence="2">Uncharacterized protein</fullName>
    </submittedName>
</protein>
<keyword evidence="1" id="KW-0472">Membrane</keyword>
<sequence>MMARSWQVVLLGFLAQLGVGGVILSTEMIGTPENASAIVRLFLGGGILVVTAAAFLVTLPAIYLLYRGSYRIVATSIVVVVGAVFLVGSVASPIVAILPAFLFVATVLSWRERSTT</sequence>
<keyword evidence="3" id="KW-1185">Reference proteome</keyword>
<keyword evidence="1" id="KW-1133">Transmembrane helix</keyword>
<dbReference type="Proteomes" id="UP000053157">
    <property type="component" value="Unassembled WGS sequence"/>
</dbReference>
<dbReference type="OrthoDB" id="292852at2157"/>
<reference evidence="2 3" key="1">
    <citation type="submission" date="2015-12" db="EMBL/GenBank/DDBJ databases">
        <title>Haloferax profundi sp. nov. isolated from the Discovery deep brine-seawater interface in the Red Sea.</title>
        <authorList>
            <person name="Zhang G."/>
            <person name="Stingl U."/>
            <person name="Rashid M."/>
        </authorList>
    </citation>
    <scope>NUCLEOTIDE SEQUENCE [LARGE SCALE GENOMIC DNA]</scope>
    <source>
        <strain evidence="2 3">SB29</strain>
    </source>
</reference>
<comment type="caution">
    <text evidence="2">The sequence shown here is derived from an EMBL/GenBank/DDBJ whole genome shotgun (WGS) entry which is preliminary data.</text>
</comment>
<feature type="transmembrane region" description="Helical" evidence="1">
    <location>
        <begin position="41"/>
        <end position="65"/>
    </location>
</feature>
<feature type="transmembrane region" description="Helical" evidence="1">
    <location>
        <begin position="77"/>
        <end position="110"/>
    </location>
</feature>
<proteinExistence type="predicted"/>
<accession>A0A0W1RP68</accession>
<dbReference type="RefSeq" id="WP_058573287.1">
    <property type="nucleotide sequence ID" value="NZ_LOPV01000541.1"/>
</dbReference>
<dbReference type="EMBL" id="LOPV01000541">
    <property type="protein sequence ID" value="KTG15380.1"/>
    <property type="molecule type" value="Genomic_DNA"/>
</dbReference>
<evidence type="ECO:0000313" key="2">
    <source>
        <dbReference type="EMBL" id="KTG15380.1"/>
    </source>
</evidence>
<dbReference type="AlphaFoldDB" id="A0A0W1RP68"/>